<name>A0ABT3J9K6_9RHOB</name>
<dbReference type="Proteomes" id="UP001207582">
    <property type="component" value="Unassembled WGS sequence"/>
</dbReference>
<sequence>MRKARLSMRIIGAALLALAVSAAALPAEERPETGLLWRQGDLPAIFPLQVKTLPGKDYFLFLVEVETGTNRLAAYLRGGEFFRVLVPPGRYALHISYGSDWLGEAQLFGDGPAAGSMILRDPLSFEVKGLGRKSGHIVDLRGGTHASPALAGREDWALCQSLRLEPESLFWFPPKWPVPRFEPDGASLRPVLPQDLPPPVPRYDVVARFCR</sequence>
<organism evidence="2 3">
    <name type="scientific">Defluviimonas salinarum</name>
    <dbReference type="NCBI Taxonomy" id="2992147"/>
    <lineage>
        <taxon>Bacteria</taxon>
        <taxon>Pseudomonadati</taxon>
        <taxon>Pseudomonadota</taxon>
        <taxon>Alphaproteobacteria</taxon>
        <taxon>Rhodobacterales</taxon>
        <taxon>Paracoccaceae</taxon>
        <taxon>Albidovulum</taxon>
    </lineage>
</organism>
<dbReference type="EMBL" id="JAPDOG010000040">
    <property type="protein sequence ID" value="MCW3784371.1"/>
    <property type="molecule type" value="Genomic_DNA"/>
</dbReference>
<comment type="caution">
    <text evidence="2">The sequence shown here is derived from an EMBL/GenBank/DDBJ whole genome shotgun (WGS) entry which is preliminary data.</text>
</comment>
<feature type="chain" id="PRO_5047411797" description="DUF2846 domain-containing protein" evidence="1">
    <location>
        <begin position="25"/>
        <end position="211"/>
    </location>
</feature>
<evidence type="ECO:0000256" key="1">
    <source>
        <dbReference type="SAM" id="SignalP"/>
    </source>
</evidence>
<reference evidence="2 3" key="1">
    <citation type="submission" date="2022-10" db="EMBL/GenBank/DDBJ databases">
        <title>Defluviimonas sp. CAU 1641 isolated from mud.</title>
        <authorList>
            <person name="Kim W."/>
        </authorList>
    </citation>
    <scope>NUCLEOTIDE SEQUENCE [LARGE SCALE GENOMIC DNA]</scope>
    <source>
        <strain evidence="2 3">CAU 1641</strain>
    </source>
</reference>
<evidence type="ECO:0000313" key="3">
    <source>
        <dbReference type="Proteomes" id="UP001207582"/>
    </source>
</evidence>
<proteinExistence type="predicted"/>
<feature type="signal peptide" evidence="1">
    <location>
        <begin position="1"/>
        <end position="24"/>
    </location>
</feature>
<keyword evidence="1" id="KW-0732">Signal</keyword>
<gene>
    <name evidence="2" type="ORF">OM960_22865</name>
</gene>
<evidence type="ECO:0000313" key="2">
    <source>
        <dbReference type="EMBL" id="MCW3784371.1"/>
    </source>
</evidence>
<protein>
    <recommendedName>
        <fullName evidence="4">DUF2846 domain-containing protein</fullName>
    </recommendedName>
</protein>
<accession>A0ABT3J9K6</accession>
<evidence type="ECO:0008006" key="4">
    <source>
        <dbReference type="Google" id="ProtNLM"/>
    </source>
</evidence>
<keyword evidence="3" id="KW-1185">Reference proteome</keyword>